<accession>A0A420ZCT0</accession>
<evidence type="ECO:0000256" key="2">
    <source>
        <dbReference type="RuleBase" id="RU003616"/>
    </source>
</evidence>
<dbReference type="CDD" id="cd06464">
    <property type="entry name" value="ACD_sHsps-like"/>
    <property type="match status" value="1"/>
</dbReference>
<feature type="domain" description="SHSP" evidence="3">
    <location>
        <begin position="34"/>
        <end position="145"/>
    </location>
</feature>
<evidence type="ECO:0000313" key="5">
    <source>
        <dbReference type="Proteomes" id="UP000281261"/>
    </source>
</evidence>
<comment type="caution">
    <text evidence="4">The sequence shown here is derived from an EMBL/GenBank/DDBJ whole genome shotgun (WGS) entry which is preliminary data.</text>
</comment>
<dbReference type="EMBL" id="QMNG01000007">
    <property type="protein sequence ID" value="RLC37271.1"/>
    <property type="molecule type" value="Genomic_DNA"/>
</dbReference>
<proteinExistence type="inferred from homology"/>
<dbReference type="SUPFAM" id="SSF49764">
    <property type="entry name" value="HSP20-like chaperones"/>
    <property type="match status" value="1"/>
</dbReference>
<sequence length="145" mass="16239">MLRQIFFSKTQPTRSRRLVFRETEQSLSQALNDAKEEAVELPVDLVRSGNKLILKTPIVGAGIHDIDVTINANQIIINKSGIQESTADNEQIYLQECHWGALNRTIDLPKSIDPDKTKASLHEGVLTIVMPIVVKSHTKSIKIQE</sequence>
<evidence type="ECO:0000259" key="3">
    <source>
        <dbReference type="PROSITE" id="PS01031"/>
    </source>
</evidence>
<gene>
    <name evidence="4" type="ORF">DRH29_02510</name>
</gene>
<dbReference type="InterPro" id="IPR002068">
    <property type="entry name" value="A-crystallin/Hsp20_dom"/>
</dbReference>
<dbReference type="PROSITE" id="PS01031">
    <property type="entry name" value="SHSP"/>
    <property type="match status" value="1"/>
</dbReference>
<reference evidence="4 5" key="1">
    <citation type="submission" date="2018-06" db="EMBL/GenBank/DDBJ databases">
        <title>Extensive metabolic versatility and redundancy in microbially diverse, dynamic hydrothermal sediments.</title>
        <authorList>
            <person name="Dombrowski N."/>
            <person name="Teske A."/>
            <person name="Baker B.J."/>
        </authorList>
    </citation>
    <scope>NUCLEOTIDE SEQUENCE [LARGE SCALE GENOMIC DNA]</scope>
    <source>
        <strain evidence="4">B79_G16</strain>
    </source>
</reference>
<dbReference type="Proteomes" id="UP000281261">
    <property type="component" value="Unassembled WGS sequence"/>
</dbReference>
<dbReference type="Gene3D" id="2.60.40.790">
    <property type="match status" value="1"/>
</dbReference>
<dbReference type="InterPro" id="IPR008978">
    <property type="entry name" value="HSP20-like_chaperone"/>
</dbReference>
<comment type="similarity">
    <text evidence="1 2">Belongs to the small heat shock protein (HSP20) family.</text>
</comment>
<organism evidence="4 5">
    <name type="scientific">candidate division Kazan bacterium</name>
    <dbReference type="NCBI Taxonomy" id="2202143"/>
    <lineage>
        <taxon>Bacteria</taxon>
        <taxon>Bacteria division Kazan-3B-28</taxon>
    </lineage>
</organism>
<evidence type="ECO:0000256" key="1">
    <source>
        <dbReference type="PROSITE-ProRule" id="PRU00285"/>
    </source>
</evidence>
<evidence type="ECO:0000313" key="4">
    <source>
        <dbReference type="EMBL" id="RLC37271.1"/>
    </source>
</evidence>
<dbReference type="Pfam" id="PF00011">
    <property type="entry name" value="HSP20"/>
    <property type="match status" value="1"/>
</dbReference>
<name>A0A420ZCT0_UNCK3</name>
<dbReference type="AlphaFoldDB" id="A0A420ZCT0"/>
<protein>
    <recommendedName>
        <fullName evidence="3">SHSP domain-containing protein</fullName>
    </recommendedName>
</protein>